<proteinExistence type="predicted"/>
<evidence type="ECO:0000259" key="1">
    <source>
        <dbReference type="Pfam" id="PF07561"/>
    </source>
</evidence>
<accession>A0A9D2T0Z0</accession>
<reference evidence="2" key="2">
    <citation type="submission" date="2021-04" db="EMBL/GenBank/DDBJ databases">
        <authorList>
            <person name="Gilroy R."/>
        </authorList>
    </citation>
    <scope>NUCLEOTIDE SEQUENCE</scope>
    <source>
        <strain evidence="2">CHK186-1790</strain>
    </source>
</reference>
<dbReference type="Pfam" id="PF07561">
    <property type="entry name" value="DUF1540"/>
    <property type="match status" value="1"/>
</dbReference>
<protein>
    <submittedName>
        <fullName evidence="2">DUF1540 domain-containing protein</fullName>
    </submittedName>
</protein>
<dbReference type="AlphaFoldDB" id="A0A9D2T0Z0"/>
<reference evidence="2" key="1">
    <citation type="journal article" date="2021" name="PeerJ">
        <title>Extensive microbial diversity within the chicken gut microbiome revealed by metagenomics and culture.</title>
        <authorList>
            <person name="Gilroy R."/>
            <person name="Ravi A."/>
            <person name="Getino M."/>
            <person name="Pursley I."/>
            <person name="Horton D.L."/>
            <person name="Alikhan N.F."/>
            <person name="Baker D."/>
            <person name="Gharbi K."/>
            <person name="Hall N."/>
            <person name="Watson M."/>
            <person name="Adriaenssens E.M."/>
            <person name="Foster-Nyarko E."/>
            <person name="Jarju S."/>
            <person name="Secka A."/>
            <person name="Antonio M."/>
            <person name="Oren A."/>
            <person name="Chaudhuri R.R."/>
            <person name="La Ragione R."/>
            <person name="Hildebrand F."/>
            <person name="Pallen M.J."/>
        </authorList>
    </citation>
    <scope>NUCLEOTIDE SEQUENCE</scope>
    <source>
        <strain evidence="2">CHK186-1790</strain>
    </source>
</reference>
<evidence type="ECO:0000313" key="3">
    <source>
        <dbReference type="Proteomes" id="UP000823882"/>
    </source>
</evidence>
<sequence length="56" mass="5941">MENKNANPSIACTVESCTHHCKGQNYCSLNEIRVGCTNAKATDCASTECASFRLGG</sequence>
<evidence type="ECO:0000313" key="2">
    <source>
        <dbReference type="EMBL" id="HJC41130.1"/>
    </source>
</evidence>
<gene>
    <name evidence="2" type="ORF">H9701_06215</name>
</gene>
<organism evidence="2 3">
    <name type="scientific">Candidatus Intestinimonas pullistercoris</name>
    <dbReference type="NCBI Taxonomy" id="2838623"/>
    <lineage>
        <taxon>Bacteria</taxon>
        <taxon>Bacillati</taxon>
        <taxon>Bacillota</taxon>
        <taxon>Clostridia</taxon>
        <taxon>Eubacteriales</taxon>
        <taxon>Intestinimonas</taxon>
    </lineage>
</organism>
<feature type="domain" description="DUF1540" evidence="1">
    <location>
        <begin position="10"/>
        <end position="52"/>
    </location>
</feature>
<dbReference type="Proteomes" id="UP000823882">
    <property type="component" value="Unassembled WGS sequence"/>
</dbReference>
<name>A0A9D2T0Z0_9FIRM</name>
<dbReference type="InterPro" id="IPR011437">
    <property type="entry name" value="DUF1540"/>
</dbReference>
<dbReference type="EMBL" id="DWWJ01000108">
    <property type="protein sequence ID" value="HJC41130.1"/>
    <property type="molecule type" value="Genomic_DNA"/>
</dbReference>
<comment type="caution">
    <text evidence="2">The sequence shown here is derived from an EMBL/GenBank/DDBJ whole genome shotgun (WGS) entry which is preliminary data.</text>
</comment>